<feature type="domain" description="Flavin reductase like" evidence="2">
    <location>
        <begin position="17"/>
        <end position="166"/>
    </location>
</feature>
<evidence type="ECO:0000256" key="1">
    <source>
        <dbReference type="ARBA" id="ARBA00023002"/>
    </source>
</evidence>
<accession>A0A9Y2MUC4</accession>
<dbReference type="GO" id="GO:0010181">
    <property type="term" value="F:FMN binding"/>
    <property type="evidence" value="ECO:0007669"/>
    <property type="project" value="InterPro"/>
</dbReference>
<dbReference type="EMBL" id="CP127294">
    <property type="protein sequence ID" value="WIX77693.1"/>
    <property type="molecule type" value="Genomic_DNA"/>
</dbReference>
<keyword evidence="4" id="KW-1185">Reference proteome</keyword>
<dbReference type="Pfam" id="PF01613">
    <property type="entry name" value="Flavin_Reduct"/>
    <property type="match status" value="1"/>
</dbReference>
<protein>
    <submittedName>
        <fullName evidence="3">Flavin reductase family protein</fullName>
        <ecNumber evidence="3">1.-.-.-</ecNumber>
    </submittedName>
</protein>
<dbReference type="Gene3D" id="2.30.110.10">
    <property type="entry name" value="Electron Transport, Fmn-binding Protein, Chain A"/>
    <property type="match status" value="1"/>
</dbReference>
<dbReference type="PANTHER" id="PTHR30466:SF1">
    <property type="entry name" value="FMN REDUCTASE (NADH) RUTF"/>
    <property type="match status" value="1"/>
</dbReference>
<reference evidence="3 4" key="1">
    <citation type="submission" date="2023-06" db="EMBL/GenBank/DDBJ databases">
        <authorList>
            <person name="Oyuntsetseg B."/>
            <person name="Kim S.B."/>
        </authorList>
    </citation>
    <scope>NUCLEOTIDE SEQUENCE [LARGE SCALE GENOMIC DNA]</scope>
    <source>
        <strain evidence="3 4">2-15</strain>
    </source>
</reference>
<keyword evidence="1 3" id="KW-0560">Oxidoreductase</keyword>
<sequence>MALHPADSDPSGFKAALGSFAASVNVITLRDAAGRPLGMTATAFSSVSVDPLMILVCVNRSTRTYERIAETRRFGVNILGSPAREISDHCARPGADKALPEEWLTRREGWHSPALSGALAFLDCEIDQDVHAGTHAVLIAKVGGIGLSSALPHHEPLLHFRGSYRQLQAGVHHPRPRPLPIALEESA</sequence>
<dbReference type="PANTHER" id="PTHR30466">
    <property type="entry name" value="FLAVIN REDUCTASE"/>
    <property type="match status" value="1"/>
</dbReference>
<dbReference type="SUPFAM" id="SSF50475">
    <property type="entry name" value="FMN-binding split barrel"/>
    <property type="match status" value="1"/>
</dbReference>
<dbReference type="Proteomes" id="UP001236014">
    <property type="component" value="Chromosome"/>
</dbReference>
<dbReference type="SMART" id="SM00903">
    <property type="entry name" value="Flavin_Reduct"/>
    <property type="match status" value="1"/>
</dbReference>
<proteinExistence type="predicted"/>
<evidence type="ECO:0000313" key="4">
    <source>
        <dbReference type="Proteomes" id="UP001236014"/>
    </source>
</evidence>
<dbReference type="InterPro" id="IPR002563">
    <property type="entry name" value="Flavin_Rdtase-like_dom"/>
</dbReference>
<dbReference type="RefSeq" id="WP_285968432.1">
    <property type="nucleotide sequence ID" value="NZ_CP127294.1"/>
</dbReference>
<evidence type="ECO:0000259" key="2">
    <source>
        <dbReference type="SMART" id="SM00903"/>
    </source>
</evidence>
<dbReference type="AlphaFoldDB" id="A0A9Y2MUC4"/>
<dbReference type="EC" id="1.-.-.-" evidence="3"/>
<dbReference type="InterPro" id="IPR012349">
    <property type="entry name" value="Split_barrel_FMN-bd"/>
</dbReference>
<dbReference type="KEGG" id="acab:QRX50_40865"/>
<gene>
    <name evidence="3" type="ORF">QRX50_40865</name>
</gene>
<dbReference type="GO" id="GO:0042602">
    <property type="term" value="F:riboflavin reductase (NADPH) activity"/>
    <property type="evidence" value="ECO:0007669"/>
    <property type="project" value="TreeGrafter"/>
</dbReference>
<dbReference type="GO" id="GO:0006208">
    <property type="term" value="P:pyrimidine nucleobase catabolic process"/>
    <property type="evidence" value="ECO:0007669"/>
    <property type="project" value="TreeGrafter"/>
</dbReference>
<organism evidence="3 4">
    <name type="scientific">Amycolatopsis carbonis</name>
    <dbReference type="NCBI Taxonomy" id="715471"/>
    <lineage>
        <taxon>Bacteria</taxon>
        <taxon>Bacillati</taxon>
        <taxon>Actinomycetota</taxon>
        <taxon>Actinomycetes</taxon>
        <taxon>Pseudonocardiales</taxon>
        <taxon>Pseudonocardiaceae</taxon>
        <taxon>Amycolatopsis</taxon>
    </lineage>
</organism>
<name>A0A9Y2MUC4_9PSEU</name>
<evidence type="ECO:0000313" key="3">
    <source>
        <dbReference type="EMBL" id="WIX77693.1"/>
    </source>
</evidence>
<dbReference type="InterPro" id="IPR050268">
    <property type="entry name" value="NADH-dep_flavin_reductase"/>
</dbReference>